<evidence type="ECO:0000313" key="2">
    <source>
        <dbReference type="EMBL" id="PYI54534.1"/>
    </source>
</evidence>
<comment type="caution">
    <text evidence="2">The sequence shown here is derived from an EMBL/GenBank/DDBJ whole genome shotgun (WGS) entry which is preliminary data.</text>
</comment>
<dbReference type="EMBL" id="QJVJ01000005">
    <property type="protein sequence ID" value="PYI54534.1"/>
    <property type="molecule type" value="Genomic_DNA"/>
</dbReference>
<dbReference type="PANTHER" id="PTHR30024">
    <property type="entry name" value="ALIPHATIC SULFONATES-BINDING PROTEIN-RELATED"/>
    <property type="match status" value="1"/>
</dbReference>
<dbReference type="SUPFAM" id="SSF53850">
    <property type="entry name" value="Periplasmic binding protein-like II"/>
    <property type="match status" value="1"/>
</dbReference>
<dbReference type="OrthoDB" id="2579918at2"/>
<dbReference type="GO" id="GO:0003677">
    <property type="term" value="F:DNA binding"/>
    <property type="evidence" value="ECO:0007669"/>
    <property type="project" value="InterPro"/>
</dbReference>
<dbReference type="RefSeq" id="WP_110840591.1">
    <property type="nucleotide sequence ID" value="NZ_QJVJ01000005.1"/>
</dbReference>
<accession>A0A2V5K8Z5</accession>
<dbReference type="InterPro" id="IPR041657">
    <property type="entry name" value="HTH_17"/>
</dbReference>
<dbReference type="Pfam" id="PF12728">
    <property type="entry name" value="HTH_17"/>
    <property type="match status" value="1"/>
</dbReference>
<dbReference type="NCBIfam" id="TIGR01764">
    <property type="entry name" value="excise"/>
    <property type="match status" value="1"/>
</dbReference>
<dbReference type="SUPFAM" id="SSF46955">
    <property type="entry name" value="Putative DNA-binding domain"/>
    <property type="match status" value="1"/>
</dbReference>
<dbReference type="PANTHER" id="PTHR30024:SF45">
    <property type="entry name" value="ABC TRANSPORTER SUBSTRATE-BINDING PROTEIN"/>
    <property type="match status" value="1"/>
</dbReference>
<reference evidence="2 3" key="1">
    <citation type="submission" date="2018-05" db="EMBL/GenBank/DDBJ databases">
        <title>Paenibacillus flagellatus sp. nov., isolated from selenium mineral soil.</title>
        <authorList>
            <person name="Dai X."/>
        </authorList>
    </citation>
    <scope>NUCLEOTIDE SEQUENCE [LARGE SCALE GENOMIC DNA]</scope>
    <source>
        <strain evidence="2 3">DXL2</strain>
    </source>
</reference>
<dbReference type="InterPro" id="IPR010093">
    <property type="entry name" value="SinI_DNA-bd"/>
</dbReference>
<dbReference type="InterPro" id="IPR009061">
    <property type="entry name" value="DNA-bd_dom_put_sf"/>
</dbReference>
<organism evidence="2 3">
    <name type="scientific">Paenibacillus flagellatus</name>
    <dbReference type="NCBI Taxonomy" id="2211139"/>
    <lineage>
        <taxon>Bacteria</taxon>
        <taxon>Bacillati</taxon>
        <taxon>Bacillota</taxon>
        <taxon>Bacilli</taxon>
        <taxon>Bacillales</taxon>
        <taxon>Paenibacillaceae</taxon>
        <taxon>Paenibacillus</taxon>
    </lineage>
</organism>
<name>A0A2V5K8Z5_9BACL</name>
<keyword evidence="3" id="KW-1185">Reference proteome</keyword>
<sequence length="393" mass="43132">MRLMNMLTMQEAMDQLGVSRSTVDRWRKEKRLPSYKIGKEVYFDKTELAAWVKTFASADPFVRPAAASAGPLKVGFTAAAAQMWSPLLMRRLGLLESELRQHGGPVGVDVEWRRAENGMRLVQELVAGHVHIATFGDYAISLCGVIGRLLPAFRAVLLASDGKAADGKGFAIVVPPGLSVDYPSGLAELPISTTSRSNAEYRIQSMLAAIGIENARLLYEPVERAMERLAERSRIAAVLWEPYISIADYYRIGVPIGEWRGSGFTTGVVADESWARSNGDLVEAYLRAHLKAHRMLRSEPSTAARLLAEETGHPVDAVRRAIANVRWDAALYEADLQAFGRIDPHSPRGGARPTGGAPALRVDLRYLQEAVRRLRLPDIPAHPLPDAASATLY</sequence>
<evidence type="ECO:0000259" key="1">
    <source>
        <dbReference type="Pfam" id="PF12728"/>
    </source>
</evidence>
<dbReference type="AlphaFoldDB" id="A0A2V5K8Z5"/>
<proteinExistence type="predicted"/>
<gene>
    <name evidence="2" type="ORF">DLM86_13815</name>
</gene>
<evidence type="ECO:0000313" key="3">
    <source>
        <dbReference type="Proteomes" id="UP000247476"/>
    </source>
</evidence>
<protein>
    <recommendedName>
        <fullName evidence="1">Helix-turn-helix domain-containing protein</fullName>
    </recommendedName>
</protein>
<dbReference type="Gene3D" id="3.40.190.10">
    <property type="entry name" value="Periplasmic binding protein-like II"/>
    <property type="match status" value="2"/>
</dbReference>
<dbReference type="Proteomes" id="UP000247476">
    <property type="component" value="Unassembled WGS sequence"/>
</dbReference>
<feature type="domain" description="Helix-turn-helix" evidence="1">
    <location>
        <begin position="6"/>
        <end position="53"/>
    </location>
</feature>